<sequence length="139" mass="15602">MTLNKGKGNQTLTPLELEIMQVLWELGPCTVSDVQPKLKGDLAYTTVQTMLNVLLKKTKVKRVQEGRAYRYRAVVSRERAFGGALNDLVKRMFGGSSEALLMAMVDTRQISAEELERVAKRLAEMERDGAKDSDLKEAR</sequence>
<keyword evidence="2" id="KW-0805">Transcription regulation</keyword>
<name>A0A7W7ZD23_9BACT</name>
<dbReference type="EMBL" id="JACHIP010000002">
    <property type="protein sequence ID" value="MBB5057344.1"/>
    <property type="molecule type" value="Genomic_DNA"/>
</dbReference>
<keyword evidence="4" id="KW-0804">Transcription</keyword>
<gene>
    <name evidence="5" type="ORF">HDF16_002029</name>
</gene>
<dbReference type="GO" id="GO:0045892">
    <property type="term" value="P:negative regulation of DNA-templated transcription"/>
    <property type="evidence" value="ECO:0007669"/>
    <property type="project" value="InterPro"/>
</dbReference>
<dbReference type="Proteomes" id="UP000540989">
    <property type="component" value="Unassembled WGS sequence"/>
</dbReference>
<organism evidence="5 6">
    <name type="scientific">Granulicella aggregans</name>
    <dbReference type="NCBI Taxonomy" id="474949"/>
    <lineage>
        <taxon>Bacteria</taxon>
        <taxon>Pseudomonadati</taxon>
        <taxon>Acidobacteriota</taxon>
        <taxon>Terriglobia</taxon>
        <taxon>Terriglobales</taxon>
        <taxon>Acidobacteriaceae</taxon>
        <taxon>Granulicella</taxon>
    </lineage>
</organism>
<dbReference type="PIRSF" id="PIRSF019455">
    <property type="entry name" value="CopR_AtkY"/>
    <property type="match status" value="1"/>
</dbReference>
<evidence type="ECO:0000313" key="6">
    <source>
        <dbReference type="Proteomes" id="UP000540989"/>
    </source>
</evidence>
<accession>A0A7W7ZD23</accession>
<dbReference type="Gene3D" id="1.10.10.10">
    <property type="entry name" value="Winged helix-like DNA-binding domain superfamily/Winged helix DNA-binding domain"/>
    <property type="match status" value="1"/>
</dbReference>
<comment type="caution">
    <text evidence="5">The sequence shown here is derived from an EMBL/GenBank/DDBJ whole genome shotgun (WGS) entry which is preliminary data.</text>
</comment>
<evidence type="ECO:0000256" key="1">
    <source>
        <dbReference type="ARBA" id="ARBA00011046"/>
    </source>
</evidence>
<keyword evidence="3" id="KW-0238">DNA-binding</keyword>
<dbReference type="GO" id="GO:0003677">
    <property type="term" value="F:DNA binding"/>
    <property type="evidence" value="ECO:0007669"/>
    <property type="project" value="UniProtKB-KW"/>
</dbReference>
<proteinExistence type="inferred from homology"/>
<protein>
    <submittedName>
        <fullName evidence="5">Putative transcriptional regulator</fullName>
    </submittedName>
</protein>
<dbReference type="Pfam" id="PF03965">
    <property type="entry name" value="Penicillinase_R"/>
    <property type="match status" value="1"/>
</dbReference>
<keyword evidence="6" id="KW-1185">Reference proteome</keyword>
<dbReference type="InterPro" id="IPR036388">
    <property type="entry name" value="WH-like_DNA-bd_sf"/>
</dbReference>
<comment type="similarity">
    <text evidence="1">Belongs to the BlaI transcriptional regulatory family.</text>
</comment>
<dbReference type="RefSeq" id="WP_184215999.1">
    <property type="nucleotide sequence ID" value="NZ_JACHIP010000002.1"/>
</dbReference>
<dbReference type="Gene3D" id="1.10.4040.10">
    <property type="entry name" value="Penicillinase repressor domain"/>
    <property type="match status" value="1"/>
</dbReference>
<dbReference type="InterPro" id="IPR036390">
    <property type="entry name" value="WH_DNA-bd_sf"/>
</dbReference>
<evidence type="ECO:0000256" key="2">
    <source>
        <dbReference type="ARBA" id="ARBA00023015"/>
    </source>
</evidence>
<dbReference type="InterPro" id="IPR005650">
    <property type="entry name" value="BlaI_family"/>
</dbReference>
<evidence type="ECO:0000313" key="5">
    <source>
        <dbReference type="EMBL" id="MBB5057344.1"/>
    </source>
</evidence>
<dbReference type="AlphaFoldDB" id="A0A7W7ZD23"/>
<reference evidence="5 6" key="1">
    <citation type="submission" date="2020-08" db="EMBL/GenBank/DDBJ databases">
        <title>Genomic Encyclopedia of Type Strains, Phase IV (KMG-V): Genome sequencing to study the core and pangenomes of soil and plant-associated prokaryotes.</title>
        <authorList>
            <person name="Whitman W."/>
        </authorList>
    </citation>
    <scope>NUCLEOTIDE SEQUENCE [LARGE SCALE GENOMIC DNA]</scope>
    <source>
        <strain evidence="5 6">M8UP14</strain>
    </source>
</reference>
<evidence type="ECO:0000256" key="3">
    <source>
        <dbReference type="ARBA" id="ARBA00023125"/>
    </source>
</evidence>
<evidence type="ECO:0000256" key="4">
    <source>
        <dbReference type="ARBA" id="ARBA00023163"/>
    </source>
</evidence>
<dbReference type="SUPFAM" id="SSF46785">
    <property type="entry name" value="Winged helix' DNA-binding domain"/>
    <property type="match status" value="1"/>
</dbReference>